<feature type="domain" description="Multidrug resistance protein MdtA-like barrel-sandwich hybrid" evidence="4">
    <location>
        <begin position="168"/>
        <end position="364"/>
    </location>
</feature>
<protein>
    <submittedName>
        <fullName evidence="5">NHLP bacteriocin system secretion protein</fullName>
    </submittedName>
</protein>
<dbReference type="GO" id="GO:0030313">
    <property type="term" value="C:cell envelope"/>
    <property type="evidence" value="ECO:0007669"/>
    <property type="project" value="UniProtKB-SubCell"/>
</dbReference>
<evidence type="ECO:0000313" key="6">
    <source>
        <dbReference type="Proteomes" id="UP000280346"/>
    </source>
</evidence>
<dbReference type="SUPFAM" id="SSF111369">
    <property type="entry name" value="HlyD-like secretion proteins"/>
    <property type="match status" value="1"/>
</dbReference>
<dbReference type="Proteomes" id="UP000280346">
    <property type="component" value="Unassembled WGS sequence"/>
</dbReference>
<dbReference type="InterPro" id="IPR050465">
    <property type="entry name" value="UPF0194_transport"/>
</dbReference>
<dbReference type="AlphaFoldDB" id="A0A433J0B3"/>
<evidence type="ECO:0000256" key="2">
    <source>
        <dbReference type="ARBA" id="ARBA00023054"/>
    </source>
</evidence>
<dbReference type="EMBL" id="RZIJ01000040">
    <property type="protein sequence ID" value="RUQ62054.1"/>
    <property type="molecule type" value="Genomic_DNA"/>
</dbReference>
<dbReference type="NCBIfam" id="TIGR03794">
    <property type="entry name" value="NHLM_micro_HlyD"/>
    <property type="match status" value="1"/>
</dbReference>
<sequence>MGRTPGSVRRRAFRRGGVVECRWRLERRSVLSSPRVGWCFKPEWTVAGWTGRWSQGWGAAPVRVRRIPPGRLAIPTADPLREPDRMASSPSDRLFRKAALDRLSSPEELDRLVTLTKPRGWLALGATGALLGLAVGWGIVGTLPTRVSGPGILVNSGGRVFDAVAPASGLLVAPALRSGDAVKAGQLLARIDKLDLEQTLAHAQAVLTEREEDLARRADRLDREAAAKRANFASRRAALRQVEEAAESRVQFMDSLLRGQEDIAARGFTTRQRVEETRQDLAAARQKVSDARSQRLQIDTEELDMASRAEQTLSDGRDRVADARRHVEETRLHIEQNTRILSPTDGRVTEWKVAEGARIAAGTPVVSIESGASGLQLMLYVPPEHGKKLKPGMDVRVAPSTVRKEEYGTLVGTVAEVSDFPSTPQGMLAVLQNDRLVQQFSAKGPPFAVRVDLTRDAASPGGYRWSSGGGPPLTVTSGTPAEGEVTIREQPPLAFVIPALRKASGL</sequence>
<keyword evidence="2" id="KW-0175">Coiled coil</keyword>
<organism evidence="5 6">
    <name type="scientific">Azospirillum doebereinerae</name>
    <dbReference type="NCBI Taxonomy" id="92933"/>
    <lineage>
        <taxon>Bacteria</taxon>
        <taxon>Pseudomonadati</taxon>
        <taxon>Pseudomonadota</taxon>
        <taxon>Alphaproteobacteria</taxon>
        <taxon>Rhodospirillales</taxon>
        <taxon>Azospirillaceae</taxon>
        <taxon>Azospirillum</taxon>
    </lineage>
</organism>
<accession>A0A433J0B3</accession>
<proteinExistence type="predicted"/>
<comment type="caution">
    <text evidence="5">The sequence shown here is derived from an EMBL/GenBank/DDBJ whole genome shotgun (WGS) entry which is preliminary data.</text>
</comment>
<dbReference type="InterPro" id="IPR022275">
    <property type="entry name" value="NHPM_bacteriocin_SS_HylD"/>
</dbReference>
<dbReference type="Gene3D" id="1.10.287.470">
    <property type="entry name" value="Helix hairpin bin"/>
    <property type="match status" value="1"/>
</dbReference>
<evidence type="ECO:0000256" key="3">
    <source>
        <dbReference type="SAM" id="Phobius"/>
    </source>
</evidence>
<reference evidence="5 6" key="1">
    <citation type="submission" date="2018-12" db="EMBL/GenBank/DDBJ databases">
        <authorList>
            <person name="Yang Y."/>
        </authorList>
    </citation>
    <scope>NUCLEOTIDE SEQUENCE [LARGE SCALE GENOMIC DNA]</scope>
    <source>
        <strain evidence="5 6">GSF71</strain>
    </source>
</reference>
<keyword evidence="6" id="KW-1185">Reference proteome</keyword>
<keyword evidence="3" id="KW-0812">Transmembrane</keyword>
<dbReference type="PANTHER" id="PTHR32347">
    <property type="entry name" value="EFFLUX SYSTEM COMPONENT YKNX-RELATED"/>
    <property type="match status" value="1"/>
</dbReference>
<keyword evidence="3" id="KW-0472">Membrane</keyword>
<evidence type="ECO:0000256" key="1">
    <source>
        <dbReference type="ARBA" id="ARBA00004196"/>
    </source>
</evidence>
<feature type="transmembrane region" description="Helical" evidence="3">
    <location>
        <begin position="121"/>
        <end position="140"/>
    </location>
</feature>
<keyword evidence="3" id="KW-1133">Transmembrane helix</keyword>
<dbReference type="Gene3D" id="2.40.50.100">
    <property type="match status" value="2"/>
</dbReference>
<dbReference type="OrthoDB" id="8439633at2"/>
<gene>
    <name evidence="5" type="ORF">EJ913_29000</name>
</gene>
<dbReference type="PANTHER" id="PTHR32347:SF23">
    <property type="entry name" value="BLL5650 PROTEIN"/>
    <property type="match status" value="1"/>
</dbReference>
<evidence type="ECO:0000259" key="4">
    <source>
        <dbReference type="Pfam" id="PF25917"/>
    </source>
</evidence>
<dbReference type="InterPro" id="IPR058625">
    <property type="entry name" value="MdtA-like_BSH"/>
</dbReference>
<evidence type="ECO:0000313" key="5">
    <source>
        <dbReference type="EMBL" id="RUQ62054.1"/>
    </source>
</evidence>
<name>A0A433J0B3_9PROT</name>
<dbReference type="Pfam" id="PF25917">
    <property type="entry name" value="BSH_RND"/>
    <property type="match status" value="1"/>
</dbReference>
<comment type="subcellular location">
    <subcellularLocation>
        <location evidence="1">Cell envelope</location>
    </subcellularLocation>
</comment>